<sequence length="32" mass="3758">MLWDNEYLYIGVNLEEPNTFGTLTESTPIIFH</sequence>
<name>A0A382VA81_9ZZZZ</name>
<gene>
    <name evidence="1" type="ORF">METZ01_LOCUS395655</name>
</gene>
<feature type="non-terminal residue" evidence="1">
    <location>
        <position position="32"/>
    </location>
</feature>
<organism evidence="1">
    <name type="scientific">marine metagenome</name>
    <dbReference type="NCBI Taxonomy" id="408172"/>
    <lineage>
        <taxon>unclassified sequences</taxon>
        <taxon>metagenomes</taxon>
        <taxon>ecological metagenomes</taxon>
    </lineage>
</organism>
<reference evidence="1" key="1">
    <citation type="submission" date="2018-05" db="EMBL/GenBank/DDBJ databases">
        <authorList>
            <person name="Lanie J.A."/>
            <person name="Ng W.-L."/>
            <person name="Kazmierczak K.M."/>
            <person name="Andrzejewski T.M."/>
            <person name="Davidsen T.M."/>
            <person name="Wayne K.J."/>
            <person name="Tettelin H."/>
            <person name="Glass J.I."/>
            <person name="Rusch D."/>
            <person name="Podicherti R."/>
            <person name="Tsui H.-C.T."/>
            <person name="Winkler M.E."/>
        </authorList>
    </citation>
    <scope>NUCLEOTIDE SEQUENCE</scope>
</reference>
<evidence type="ECO:0000313" key="1">
    <source>
        <dbReference type="EMBL" id="SVD42801.1"/>
    </source>
</evidence>
<feature type="non-terminal residue" evidence="1">
    <location>
        <position position="1"/>
    </location>
</feature>
<dbReference type="EMBL" id="UINC01149993">
    <property type="protein sequence ID" value="SVD42801.1"/>
    <property type="molecule type" value="Genomic_DNA"/>
</dbReference>
<protein>
    <submittedName>
        <fullName evidence="1">Uncharacterized protein</fullName>
    </submittedName>
</protein>
<proteinExistence type="predicted"/>
<dbReference type="AlphaFoldDB" id="A0A382VA81"/>
<accession>A0A382VA81</accession>